<dbReference type="PANTHER" id="PTHR43798:SF33">
    <property type="entry name" value="HYDROLASE, PUTATIVE (AFU_ORTHOLOGUE AFUA_2G14860)-RELATED"/>
    <property type="match status" value="1"/>
</dbReference>
<dbReference type="InParanoid" id="A0A545AJ84"/>
<proteinExistence type="predicted"/>
<accession>A0A545AJ84</accession>
<comment type="caution">
    <text evidence="2">The sequence shown here is derived from an EMBL/GenBank/DDBJ whole genome shotgun (WGS) entry which is preliminary data.</text>
</comment>
<dbReference type="GO" id="GO:0016787">
    <property type="term" value="F:hydrolase activity"/>
    <property type="evidence" value="ECO:0007669"/>
    <property type="project" value="UniProtKB-KW"/>
</dbReference>
<feature type="domain" description="AB hydrolase-1" evidence="1">
    <location>
        <begin position="14"/>
        <end position="228"/>
    </location>
</feature>
<dbReference type="RefSeq" id="WP_142708259.1">
    <property type="nucleotide sequence ID" value="NZ_VIRS01000027.1"/>
</dbReference>
<dbReference type="InterPro" id="IPR000073">
    <property type="entry name" value="AB_hydrolase_1"/>
</dbReference>
<dbReference type="Proteomes" id="UP000317982">
    <property type="component" value="Unassembled WGS sequence"/>
</dbReference>
<dbReference type="OrthoDB" id="8444301at2"/>
<evidence type="ECO:0000259" key="1">
    <source>
        <dbReference type="Pfam" id="PF12697"/>
    </source>
</evidence>
<organism evidence="2 3">
    <name type="scientific">Cryptosporangium phraense</name>
    <dbReference type="NCBI Taxonomy" id="2593070"/>
    <lineage>
        <taxon>Bacteria</taxon>
        <taxon>Bacillati</taxon>
        <taxon>Actinomycetota</taxon>
        <taxon>Actinomycetes</taxon>
        <taxon>Cryptosporangiales</taxon>
        <taxon>Cryptosporangiaceae</taxon>
        <taxon>Cryptosporangium</taxon>
    </lineage>
</organism>
<dbReference type="InterPro" id="IPR029058">
    <property type="entry name" value="AB_hydrolase_fold"/>
</dbReference>
<evidence type="ECO:0000313" key="3">
    <source>
        <dbReference type="Proteomes" id="UP000317982"/>
    </source>
</evidence>
<dbReference type="SUPFAM" id="SSF53474">
    <property type="entry name" value="alpha/beta-Hydrolases"/>
    <property type="match status" value="1"/>
</dbReference>
<sequence>MHTERWGTGPRRALLIHGVTSSAATMWELGEGLAASGWSAVAVDLPGHGESGPASSYRFADVAASVASEVGAGWDLVLAHSLGGAVAVQLLEPSFATRALFVDPALVVSDDVADGLAPELEQDQIAQTEASVAAANPHWHPRTVAERVRSTQATSVEAVRGYASDNRPWDVREQARAVTVPVHVLVPTDGPVVSSALVDELSGKFWTFETVADTGHSVHRDRPELVVERAVQ</sequence>
<dbReference type="EMBL" id="VIRS01000027">
    <property type="protein sequence ID" value="TQS41378.1"/>
    <property type="molecule type" value="Genomic_DNA"/>
</dbReference>
<dbReference type="Pfam" id="PF12697">
    <property type="entry name" value="Abhydrolase_6"/>
    <property type="match status" value="1"/>
</dbReference>
<keyword evidence="3" id="KW-1185">Reference proteome</keyword>
<keyword evidence="2" id="KW-0378">Hydrolase</keyword>
<evidence type="ECO:0000313" key="2">
    <source>
        <dbReference type="EMBL" id="TQS41378.1"/>
    </source>
</evidence>
<gene>
    <name evidence="2" type="ORF">FL583_30215</name>
</gene>
<protein>
    <submittedName>
        <fullName evidence="2">Alpha/beta hydrolase</fullName>
    </submittedName>
</protein>
<reference evidence="2 3" key="1">
    <citation type="submission" date="2019-07" db="EMBL/GenBank/DDBJ databases">
        <title>Cryptosporangium phraense sp. nov., isolated from plant litter.</title>
        <authorList>
            <person name="Suriyachadkun C."/>
        </authorList>
    </citation>
    <scope>NUCLEOTIDE SEQUENCE [LARGE SCALE GENOMIC DNA]</scope>
    <source>
        <strain evidence="2 3">A-T 5661</strain>
    </source>
</reference>
<dbReference type="Gene3D" id="3.40.50.1820">
    <property type="entry name" value="alpha/beta hydrolase"/>
    <property type="match status" value="1"/>
</dbReference>
<name>A0A545AJ84_9ACTN</name>
<dbReference type="PANTHER" id="PTHR43798">
    <property type="entry name" value="MONOACYLGLYCEROL LIPASE"/>
    <property type="match status" value="1"/>
</dbReference>
<dbReference type="AlphaFoldDB" id="A0A545AJ84"/>
<dbReference type="InterPro" id="IPR050266">
    <property type="entry name" value="AB_hydrolase_sf"/>
</dbReference>
<dbReference type="GO" id="GO:0016020">
    <property type="term" value="C:membrane"/>
    <property type="evidence" value="ECO:0007669"/>
    <property type="project" value="TreeGrafter"/>
</dbReference>